<dbReference type="PANTHER" id="PTHR47024:SF1">
    <property type="entry name" value="GLYCOSYLTRANSFERASE FAMILY 92 PROTEIN"/>
    <property type="match status" value="1"/>
</dbReference>
<evidence type="ECO:0000256" key="2">
    <source>
        <dbReference type="ARBA" id="ARBA00007647"/>
    </source>
</evidence>
<sequence>MTAFANKNFKNITNDEGIFVEILNGAKYPAAMFEISESYGDIEFVGKCWWGTWFIDAVIPDMDLKKIDEKIKVTFDDREVVLPIQKVTKRNLGLSVCVRTLYWFVDFPKIVEFIETWKILGTTHFYFYYQSVTKEVFAVLREYEKMGIVTIVKTDFMPKTDNFDPNKALYQMGHTAIYNDCLMRTKTKFMALVDVDEIILPQHNQTLLAWLETEAKNDPNRERRHQLNLHIV</sequence>
<evidence type="ECO:0000256" key="5">
    <source>
        <dbReference type="ARBA" id="ARBA00023136"/>
    </source>
</evidence>
<dbReference type="Pfam" id="PF01697">
    <property type="entry name" value="Glyco_transf_92"/>
    <property type="match status" value="1"/>
</dbReference>
<evidence type="ECO:0000313" key="8">
    <source>
        <dbReference type="WBParaSite" id="ACRNAN_scaffold3044.g30993.t1"/>
    </source>
</evidence>
<dbReference type="GO" id="GO:0016757">
    <property type="term" value="F:glycosyltransferase activity"/>
    <property type="evidence" value="ECO:0007669"/>
    <property type="project" value="UniProtKB-UniRule"/>
</dbReference>
<dbReference type="EC" id="2.4.1.-" evidence="6"/>
<dbReference type="Proteomes" id="UP000887540">
    <property type="component" value="Unplaced"/>
</dbReference>
<evidence type="ECO:0000256" key="6">
    <source>
        <dbReference type="RuleBase" id="RU366017"/>
    </source>
</evidence>
<dbReference type="AlphaFoldDB" id="A0A914DNU4"/>
<proteinExistence type="inferred from homology"/>
<organism evidence="7 8">
    <name type="scientific">Acrobeloides nanus</name>
    <dbReference type="NCBI Taxonomy" id="290746"/>
    <lineage>
        <taxon>Eukaryota</taxon>
        <taxon>Metazoa</taxon>
        <taxon>Ecdysozoa</taxon>
        <taxon>Nematoda</taxon>
        <taxon>Chromadorea</taxon>
        <taxon>Rhabditida</taxon>
        <taxon>Tylenchina</taxon>
        <taxon>Cephalobomorpha</taxon>
        <taxon>Cephaloboidea</taxon>
        <taxon>Cephalobidae</taxon>
        <taxon>Acrobeloides</taxon>
    </lineage>
</organism>
<protein>
    <recommendedName>
        <fullName evidence="6">Glycosyltransferase family 92 protein</fullName>
        <ecNumber evidence="6">2.4.1.-</ecNumber>
    </recommendedName>
</protein>
<keyword evidence="3 6" id="KW-0328">Glycosyltransferase</keyword>
<keyword evidence="4 6" id="KW-0808">Transferase</keyword>
<accession>A0A914DNU4</accession>
<reference evidence="8" key="1">
    <citation type="submission" date="2022-11" db="UniProtKB">
        <authorList>
            <consortium name="WormBaseParasite"/>
        </authorList>
    </citation>
    <scope>IDENTIFICATION</scope>
</reference>
<keyword evidence="5" id="KW-0472">Membrane</keyword>
<keyword evidence="7" id="KW-1185">Reference proteome</keyword>
<evidence type="ECO:0000256" key="1">
    <source>
        <dbReference type="ARBA" id="ARBA00004167"/>
    </source>
</evidence>
<dbReference type="GO" id="GO:0016020">
    <property type="term" value="C:membrane"/>
    <property type="evidence" value="ECO:0007669"/>
    <property type="project" value="UniProtKB-SubCell"/>
</dbReference>
<name>A0A914DNU4_9BILA</name>
<dbReference type="WBParaSite" id="ACRNAN_scaffold3044.g30993.t1">
    <property type="protein sequence ID" value="ACRNAN_scaffold3044.g30993.t1"/>
    <property type="gene ID" value="ACRNAN_scaffold3044.g30993"/>
</dbReference>
<evidence type="ECO:0000313" key="7">
    <source>
        <dbReference type="Proteomes" id="UP000887540"/>
    </source>
</evidence>
<dbReference type="InterPro" id="IPR008166">
    <property type="entry name" value="Glyco_transf_92"/>
</dbReference>
<evidence type="ECO:0000256" key="4">
    <source>
        <dbReference type="ARBA" id="ARBA00022679"/>
    </source>
</evidence>
<dbReference type="PANTHER" id="PTHR47024">
    <property type="entry name" value="BIOFILM ABSENT ON HEAD (AFTER YERSINIA EXPOSURE)-RELATED"/>
    <property type="match status" value="1"/>
</dbReference>
<comment type="similarity">
    <text evidence="2 6">Belongs to the glycosyltransferase 92 family.</text>
</comment>
<comment type="subcellular location">
    <subcellularLocation>
        <location evidence="1">Membrane</location>
        <topology evidence="1">Single-pass membrane protein</topology>
    </subcellularLocation>
</comment>
<evidence type="ECO:0000256" key="3">
    <source>
        <dbReference type="ARBA" id="ARBA00022676"/>
    </source>
</evidence>